<dbReference type="Proteomes" id="UP001470230">
    <property type="component" value="Unassembled WGS sequence"/>
</dbReference>
<dbReference type="EMBL" id="JAPFFF010000018">
    <property type="protein sequence ID" value="KAK8861037.1"/>
    <property type="molecule type" value="Genomic_DNA"/>
</dbReference>
<dbReference type="Pfam" id="PF03151">
    <property type="entry name" value="TPT"/>
    <property type="match status" value="1"/>
</dbReference>
<feature type="transmembrane region" description="Helical" evidence="5">
    <location>
        <begin position="21"/>
        <end position="38"/>
    </location>
</feature>
<evidence type="ECO:0000313" key="7">
    <source>
        <dbReference type="EMBL" id="KAK8861037.1"/>
    </source>
</evidence>
<dbReference type="PANTHER" id="PTHR11132">
    <property type="entry name" value="SOLUTE CARRIER FAMILY 35"/>
    <property type="match status" value="1"/>
</dbReference>
<evidence type="ECO:0000259" key="6">
    <source>
        <dbReference type="Pfam" id="PF03151"/>
    </source>
</evidence>
<keyword evidence="3 5" id="KW-1133">Transmembrane helix</keyword>
<feature type="transmembrane region" description="Helical" evidence="5">
    <location>
        <begin position="192"/>
        <end position="212"/>
    </location>
</feature>
<evidence type="ECO:0000256" key="3">
    <source>
        <dbReference type="ARBA" id="ARBA00022989"/>
    </source>
</evidence>
<keyword evidence="4 5" id="KW-0472">Membrane</keyword>
<evidence type="ECO:0000256" key="4">
    <source>
        <dbReference type="ARBA" id="ARBA00023136"/>
    </source>
</evidence>
<accession>A0ABR2IE13</accession>
<proteinExistence type="predicted"/>
<comment type="subcellular location">
    <subcellularLocation>
        <location evidence="1">Membrane</location>
        <topology evidence="1">Multi-pass membrane protein</topology>
    </subcellularLocation>
</comment>
<feature type="transmembrane region" description="Helical" evidence="5">
    <location>
        <begin position="44"/>
        <end position="62"/>
    </location>
</feature>
<feature type="transmembrane region" description="Helical" evidence="5">
    <location>
        <begin position="69"/>
        <end position="86"/>
    </location>
</feature>
<sequence>MCRLRFFDRVTNMPQLEKWNMGAYGVGAVVFMNFNLKFNSVGFYQLSKLSVIPFIILYNLLFQGEKTSSQTLFSLSILIFGMALFTVNDVQLNLFGSIIAFVGVCCVSVFQTKTGSKQKEFNVNGPALQHATSFPQFILALLAALSLETHGINSIFDHHFQKLEILLIFITGFIAVSVNVCSFGLIGRTSAVAYQVVGHTKTVLIFIFGLIMFPPNKKETQSQFFKKITGLIVSMIGIISYTVIQLQEKKSSNSLPKNNQKDKQQDEPFLKDITAKSHLNAPLDTVEFEKIDEI</sequence>
<evidence type="ECO:0000256" key="1">
    <source>
        <dbReference type="ARBA" id="ARBA00004141"/>
    </source>
</evidence>
<comment type="caution">
    <text evidence="7">The sequence shown here is derived from an EMBL/GenBank/DDBJ whole genome shotgun (WGS) entry which is preliminary data.</text>
</comment>
<feature type="domain" description="Sugar phosphate transporter" evidence="6">
    <location>
        <begin position="27"/>
        <end position="241"/>
    </location>
</feature>
<protein>
    <recommendedName>
        <fullName evidence="6">Sugar phosphate transporter domain-containing protein</fullName>
    </recommendedName>
</protein>
<organism evidence="7 8">
    <name type="scientific">Tritrichomonas musculus</name>
    <dbReference type="NCBI Taxonomy" id="1915356"/>
    <lineage>
        <taxon>Eukaryota</taxon>
        <taxon>Metamonada</taxon>
        <taxon>Parabasalia</taxon>
        <taxon>Tritrichomonadida</taxon>
        <taxon>Tritrichomonadidae</taxon>
        <taxon>Tritrichomonas</taxon>
    </lineage>
</organism>
<feature type="transmembrane region" description="Helical" evidence="5">
    <location>
        <begin position="224"/>
        <end position="244"/>
    </location>
</feature>
<reference evidence="7 8" key="1">
    <citation type="submission" date="2024-04" db="EMBL/GenBank/DDBJ databases">
        <title>Tritrichomonas musculus Genome.</title>
        <authorList>
            <person name="Alves-Ferreira E."/>
            <person name="Grigg M."/>
            <person name="Lorenzi H."/>
            <person name="Galac M."/>
        </authorList>
    </citation>
    <scope>NUCLEOTIDE SEQUENCE [LARGE SCALE GENOMIC DNA]</scope>
    <source>
        <strain evidence="7 8">EAF2021</strain>
    </source>
</reference>
<feature type="transmembrane region" description="Helical" evidence="5">
    <location>
        <begin position="165"/>
        <end position="186"/>
    </location>
</feature>
<keyword evidence="8" id="KW-1185">Reference proteome</keyword>
<evidence type="ECO:0000256" key="2">
    <source>
        <dbReference type="ARBA" id="ARBA00022692"/>
    </source>
</evidence>
<keyword evidence="2 5" id="KW-0812">Transmembrane</keyword>
<feature type="transmembrane region" description="Helical" evidence="5">
    <location>
        <begin position="92"/>
        <end position="110"/>
    </location>
</feature>
<evidence type="ECO:0000256" key="5">
    <source>
        <dbReference type="SAM" id="Phobius"/>
    </source>
</evidence>
<dbReference type="InterPro" id="IPR004853">
    <property type="entry name" value="Sugar_P_trans_dom"/>
</dbReference>
<dbReference type="InterPro" id="IPR050186">
    <property type="entry name" value="TPT_transporter"/>
</dbReference>
<gene>
    <name evidence="7" type="ORF">M9Y10_012729</name>
</gene>
<name>A0ABR2IE13_9EUKA</name>
<evidence type="ECO:0000313" key="8">
    <source>
        <dbReference type="Proteomes" id="UP001470230"/>
    </source>
</evidence>